<organism evidence="2 4">
    <name type="scientific">Campylobacter helveticus</name>
    <dbReference type="NCBI Taxonomy" id="28898"/>
    <lineage>
        <taxon>Bacteria</taxon>
        <taxon>Pseudomonadati</taxon>
        <taxon>Campylobacterota</taxon>
        <taxon>Epsilonproteobacteria</taxon>
        <taxon>Campylobacterales</taxon>
        <taxon>Campylobacteraceae</taxon>
        <taxon>Campylobacter</taxon>
    </lineage>
</organism>
<dbReference type="Gene3D" id="1.10.530.10">
    <property type="match status" value="1"/>
</dbReference>
<evidence type="ECO:0000313" key="5">
    <source>
        <dbReference type="Proteomes" id="UP000321317"/>
    </source>
</evidence>
<dbReference type="GeneID" id="52037550"/>
<evidence type="ECO:0000313" key="3">
    <source>
        <dbReference type="EMBL" id="TXK56611.1"/>
    </source>
</evidence>
<proteinExistence type="predicted"/>
<dbReference type="Pfam" id="PF01832">
    <property type="entry name" value="Glucosaminidase"/>
    <property type="match status" value="1"/>
</dbReference>
<gene>
    <name evidence="2" type="ORF">FDW42_00510</name>
    <name evidence="3" type="ORF">FVD16_06510</name>
</gene>
<evidence type="ECO:0000313" key="4">
    <source>
        <dbReference type="Proteomes" id="UP000306813"/>
    </source>
</evidence>
<dbReference type="EMBL" id="VRMA01000053">
    <property type="protein sequence ID" value="TXK56611.1"/>
    <property type="molecule type" value="Genomic_DNA"/>
</dbReference>
<name>A0AAX2UKW2_9BACT</name>
<dbReference type="RefSeq" id="WP_082200548.1">
    <property type="nucleotide sequence ID" value="NZ_CAUWMG010000006.1"/>
</dbReference>
<evidence type="ECO:0000313" key="2">
    <source>
        <dbReference type="EMBL" id="TNB59021.1"/>
    </source>
</evidence>
<dbReference type="Proteomes" id="UP000321317">
    <property type="component" value="Unassembled WGS sequence"/>
</dbReference>
<feature type="domain" description="Mannosyl-glycoprotein endo-beta-N-acetylglucosamidase-like" evidence="1">
    <location>
        <begin position="94"/>
        <end position="226"/>
    </location>
</feature>
<dbReference type="AlphaFoldDB" id="A0AAX2UKW2"/>
<dbReference type="KEGG" id="chv:CHELV3228_1639"/>
<dbReference type="Proteomes" id="UP000306813">
    <property type="component" value="Unassembled WGS sequence"/>
</dbReference>
<reference evidence="2 4" key="1">
    <citation type="submission" date="2019-05" db="EMBL/GenBank/DDBJ databases">
        <title>Draft genomes of eight strains of Campylobacter helveticus isolated from cats and a dog in New Zealand.</title>
        <authorList>
            <person name="Bojanic K."/>
            <person name="Midwinter A.C."/>
            <person name="Biggs P.J."/>
            <person name="Acke E."/>
            <person name="Cornelius A.J."/>
            <person name="Marshall J.C."/>
        </authorList>
    </citation>
    <scope>NUCLEOTIDE SEQUENCE [LARGE SCALE GENOMIC DNA]</scope>
    <source>
        <strain evidence="2 4">ACP123b</strain>
    </source>
</reference>
<dbReference type="EMBL" id="VDBS01000009">
    <property type="protein sequence ID" value="TNB59021.1"/>
    <property type="molecule type" value="Genomic_DNA"/>
</dbReference>
<keyword evidence="5" id="KW-1185">Reference proteome</keyword>
<comment type="caution">
    <text evidence="2">The sequence shown here is derived from an EMBL/GenBank/DDBJ whole genome shotgun (WGS) entry which is preliminary data.</text>
</comment>
<dbReference type="PANTHER" id="PTHR40572">
    <property type="entry name" value="PROTEIN BAX"/>
    <property type="match status" value="1"/>
</dbReference>
<protein>
    <submittedName>
        <fullName evidence="2">Mannosyl-glycoprotein endo-beta-N-acetylglucosamidase</fullName>
    </submittedName>
</protein>
<sequence>MKQIIIFLSFFCIVSFAGFDESYYELSNEERRAVFFTKMDSLLDKSFAKIAQERAFVKTFLENGAKQGFRESEGLTKLAQLREKYRVKNLFSWEEYDKKIRLLPKSLAMAQALIESATATSRFAREANNLFGEWTWGEEGIVPENRAPNSKHKIRIFDSLEESVDSYLLNLNRHFAYENFRQKRYEYAKKGKEFNGLEAALSLHSYSELGGRYVKMISQVIQKYELIKYDLKAQSPLVKW</sequence>
<accession>A0AAX2UKW2</accession>
<dbReference type="PANTHER" id="PTHR40572:SF1">
    <property type="entry name" value="PROTEIN BAX"/>
    <property type="match status" value="1"/>
</dbReference>
<evidence type="ECO:0000259" key="1">
    <source>
        <dbReference type="Pfam" id="PF01832"/>
    </source>
</evidence>
<dbReference type="InterPro" id="IPR053195">
    <property type="entry name" value="Bax-like"/>
</dbReference>
<dbReference type="GO" id="GO:0004040">
    <property type="term" value="F:amidase activity"/>
    <property type="evidence" value="ECO:0007669"/>
    <property type="project" value="InterPro"/>
</dbReference>
<reference evidence="3 5" key="2">
    <citation type="submission" date="2019-08" db="EMBL/GenBank/DDBJ databases">
        <title>Rapid identification of Enteric Bacteria from Whole Genome Sequences (WGS) using Average Nucleotide Identity (ANI).</title>
        <authorList>
            <person name="Lane C."/>
        </authorList>
    </citation>
    <scope>NUCLEOTIDE SEQUENCE [LARGE SCALE GENOMIC DNA]</scope>
    <source>
        <strain evidence="3 5">D4984</strain>
    </source>
</reference>
<dbReference type="InterPro" id="IPR002901">
    <property type="entry name" value="MGlyc_endo_b_GlcNAc-like_dom"/>
</dbReference>